<organism evidence="2 3">
    <name type="scientific">Galdieria yellowstonensis</name>
    <dbReference type="NCBI Taxonomy" id="3028027"/>
    <lineage>
        <taxon>Eukaryota</taxon>
        <taxon>Rhodophyta</taxon>
        <taxon>Bangiophyceae</taxon>
        <taxon>Galdieriales</taxon>
        <taxon>Galdieriaceae</taxon>
        <taxon>Galdieria</taxon>
    </lineage>
</organism>
<proteinExistence type="predicted"/>
<feature type="region of interest" description="Disordered" evidence="1">
    <location>
        <begin position="101"/>
        <end position="120"/>
    </location>
</feature>
<accession>A0AAV9IFP8</accession>
<evidence type="ECO:0000313" key="2">
    <source>
        <dbReference type="EMBL" id="KAK4526224.1"/>
    </source>
</evidence>
<name>A0AAV9IFP8_9RHOD</name>
<reference evidence="2 3" key="1">
    <citation type="submission" date="2022-07" db="EMBL/GenBank/DDBJ databases">
        <title>Genome-wide signatures of adaptation to extreme environments.</title>
        <authorList>
            <person name="Cho C.H."/>
            <person name="Yoon H.S."/>
        </authorList>
    </citation>
    <scope>NUCLEOTIDE SEQUENCE [LARGE SCALE GENOMIC DNA]</scope>
    <source>
        <strain evidence="2 3">108.79 E11</strain>
    </source>
</reference>
<evidence type="ECO:0000256" key="1">
    <source>
        <dbReference type="SAM" id="MobiDB-lite"/>
    </source>
</evidence>
<protein>
    <submittedName>
        <fullName evidence="2">Uncharacterized protein</fullName>
    </submittedName>
</protein>
<dbReference type="Proteomes" id="UP001300502">
    <property type="component" value="Unassembled WGS sequence"/>
</dbReference>
<evidence type="ECO:0000313" key="3">
    <source>
        <dbReference type="Proteomes" id="UP001300502"/>
    </source>
</evidence>
<dbReference type="AlphaFoldDB" id="A0AAV9IFP8"/>
<sequence length="120" mass="13592">MQPFVICVVAGKPNSIAGREECYGLDPLSIRFLDSYPLSKKDVKAFIQTTTYDDESILKLLFPSHPKGPNWFFKQIYDCTSGVPTCVVHVVRQLASSCAELKESSNLSQDEMKQRRKKMD</sequence>
<gene>
    <name evidence="2" type="ORF">GAYE_SCF22MG4138</name>
</gene>
<comment type="caution">
    <text evidence="2">The sequence shown here is derived from an EMBL/GenBank/DDBJ whole genome shotgun (WGS) entry which is preliminary data.</text>
</comment>
<keyword evidence="3" id="KW-1185">Reference proteome</keyword>
<dbReference type="EMBL" id="JANCYU010000038">
    <property type="protein sequence ID" value="KAK4526224.1"/>
    <property type="molecule type" value="Genomic_DNA"/>
</dbReference>